<sequence>MNSETSESMSSMNTSMGSTGLNGSGNETTVRRVAQKAHEAVDRLEQTIGSSGEKMMGWQQEYGDMAREQVRANPLAVVAGAFVVGFVLAKLTR</sequence>
<feature type="transmembrane region" description="Helical" evidence="2">
    <location>
        <begin position="72"/>
        <end position="91"/>
    </location>
</feature>
<evidence type="ECO:0008006" key="5">
    <source>
        <dbReference type="Google" id="ProtNLM"/>
    </source>
</evidence>
<name>A0A7X6I7Q6_9BURK</name>
<organism evidence="3 4">
    <name type="scientific">Ramlibacter lithotrophicus</name>
    <dbReference type="NCBI Taxonomy" id="2606681"/>
    <lineage>
        <taxon>Bacteria</taxon>
        <taxon>Pseudomonadati</taxon>
        <taxon>Pseudomonadota</taxon>
        <taxon>Betaproteobacteria</taxon>
        <taxon>Burkholderiales</taxon>
        <taxon>Comamonadaceae</taxon>
        <taxon>Ramlibacter</taxon>
    </lineage>
</organism>
<keyword evidence="2" id="KW-0812">Transmembrane</keyword>
<proteinExistence type="predicted"/>
<dbReference type="RefSeq" id="WP_168108592.1">
    <property type="nucleotide sequence ID" value="NZ_VTOX01000006.1"/>
</dbReference>
<dbReference type="AlphaFoldDB" id="A0A7X6I7Q6"/>
<feature type="region of interest" description="Disordered" evidence="1">
    <location>
        <begin position="1"/>
        <end position="38"/>
    </location>
</feature>
<accession>A0A7X6I7Q6</accession>
<dbReference type="EMBL" id="VTOX01000006">
    <property type="protein sequence ID" value="NKE67464.1"/>
    <property type="molecule type" value="Genomic_DNA"/>
</dbReference>
<evidence type="ECO:0000313" key="4">
    <source>
        <dbReference type="Proteomes" id="UP000521868"/>
    </source>
</evidence>
<protein>
    <recommendedName>
        <fullName evidence="5">DUF883 domain-containing protein</fullName>
    </recommendedName>
</protein>
<gene>
    <name evidence="3" type="ORF">RAMLITH_16695</name>
</gene>
<evidence type="ECO:0000256" key="1">
    <source>
        <dbReference type="SAM" id="MobiDB-lite"/>
    </source>
</evidence>
<keyword evidence="4" id="KW-1185">Reference proteome</keyword>
<comment type="caution">
    <text evidence="3">The sequence shown here is derived from an EMBL/GenBank/DDBJ whole genome shotgun (WGS) entry which is preliminary data.</text>
</comment>
<evidence type="ECO:0000256" key="2">
    <source>
        <dbReference type="SAM" id="Phobius"/>
    </source>
</evidence>
<keyword evidence="2" id="KW-1133">Transmembrane helix</keyword>
<reference evidence="3 4" key="1">
    <citation type="journal article" date="2020" name="Nature">
        <title>Bacterial chemolithoautotrophy via manganese oxidation.</title>
        <authorList>
            <person name="Yu H."/>
            <person name="Leadbetter J.R."/>
        </authorList>
    </citation>
    <scope>NUCLEOTIDE SEQUENCE [LARGE SCALE GENOMIC DNA]</scope>
    <source>
        <strain evidence="3 4">RBP-1</strain>
    </source>
</reference>
<evidence type="ECO:0000313" key="3">
    <source>
        <dbReference type="EMBL" id="NKE67464.1"/>
    </source>
</evidence>
<keyword evidence="2" id="KW-0472">Membrane</keyword>
<dbReference type="Proteomes" id="UP000521868">
    <property type="component" value="Unassembled WGS sequence"/>
</dbReference>
<feature type="compositionally biased region" description="Low complexity" evidence="1">
    <location>
        <begin position="1"/>
        <end position="19"/>
    </location>
</feature>